<dbReference type="Proteomes" id="UP000664940">
    <property type="component" value="Unassembled WGS sequence"/>
</dbReference>
<dbReference type="PROSITE" id="PS51257">
    <property type="entry name" value="PROKAR_LIPOPROTEIN"/>
    <property type="match status" value="1"/>
</dbReference>
<dbReference type="EMBL" id="JABVXQ010000011">
    <property type="protein sequence ID" value="KAF6086266.1"/>
    <property type="molecule type" value="Genomic_DNA"/>
</dbReference>
<evidence type="ECO:0000313" key="1">
    <source>
        <dbReference type="EMBL" id="KAF6086266.1"/>
    </source>
</evidence>
<evidence type="ECO:0000313" key="2">
    <source>
        <dbReference type="Proteomes" id="UP000664940"/>
    </source>
</evidence>
<sequence length="135" mass="14997">MSRYIVVMSCQSPAVCSCGLLNHPKSFHRGTFKHHAKFDIDSLLYSPGHFKCDGHTVHMVSQWCPPPPLTNTVKSSLFTHAHSSPLSVAARLHQCRTNRSHYSNNGWAFPGQTSYLLEVNGLGVATQRRGHALDE</sequence>
<dbReference type="AlphaFoldDB" id="A0A833Z8G7"/>
<protein>
    <submittedName>
        <fullName evidence="1">Uncharacterized protein</fullName>
    </submittedName>
</protein>
<name>A0A833Z8G7_9CHIR</name>
<proteinExistence type="predicted"/>
<organism evidence="1 2">
    <name type="scientific">Phyllostomus discolor</name>
    <name type="common">pale spear-nosed bat</name>
    <dbReference type="NCBI Taxonomy" id="89673"/>
    <lineage>
        <taxon>Eukaryota</taxon>
        <taxon>Metazoa</taxon>
        <taxon>Chordata</taxon>
        <taxon>Craniata</taxon>
        <taxon>Vertebrata</taxon>
        <taxon>Euteleostomi</taxon>
        <taxon>Mammalia</taxon>
        <taxon>Eutheria</taxon>
        <taxon>Laurasiatheria</taxon>
        <taxon>Chiroptera</taxon>
        <taxon>Yangochiroptera</taxon>
        <taxon>Phyllostomidae</taxon>
        <taxon>Phyllostominae</taxon>
        <taxon>Phyllostomus</taxon>
    </lineage>
</organism>
<accession>A0A833Z8G7</accession>
<gene>
    <name evidence="1" type="ORF">HJG60_008461</name>
</gene>
<comment type="caution">
    <text evidence="1">The sequence shown here is derived from an EMBL/GenBank/DDBJ whole genome shotgun (WGS) entry which is preliminary data.</text>
</comment>
<reference evidence="1 2" key="1">
    <citation type="journal article" date="2020" name="Nature">
        <title>Six reference-quality genomes reveal evolution of bat adaptations.</title>
        <authorList>
            <person name="Jebb D."/>
            <person name="Huang Z."/>
            <person name="Pippel M."/>
            <person name="Hughes G.M."/>
            <person name="Lavrichenko K."/>
            <person name="Devanna P."/>
            <person name="Winkler S."/>
            <person name="Jermiin L.S."/>
            <person name="Skirmuntt E.C."/>
            <person name="Katzourakis A."/>
            <person name="Burkitt-Gray L."/>
            <person name="Ray D.A."/>
            <person name="Sullivan K.A.M."/>
            <person name="Roscito J.G."/>
            <person name="Kirilenko B.M."/>
            <person name="Davalos L.M."/>
            <person name="Corthals A.P."/>
            <person name="Power M.L."/>
            <person name="Jones G."/>
            <person name="Ransome R.D."/>
            <person name="Dechmann D.K.N."/>
            <person name="Locatelli A.G."/>
            <person name="Puechmaille S.J."/>
            <person name="Fedrigo O."/>
            <person name="Jarvis E.D."/>
            <person name="Hiller M."/>
            <person name="Vernes S.C."/>
            <person name="Myers E.W."/>
            <person name="Teeling E.C."/>
        </authorList>
    </citation>
    <scope>NUCLEOTIDE SEQUENCE [LARGE SCALE GENOMIC DNA]</scope>
    <source>
        <strain evidence="1">Bat1K_MPI-CBG_1</strain>
    </source>
</reference>